<evidence type="ECO:0000313" key="3">
    <source>
        <dbReference type="EMBL" id="OLA37044.1"/>
    </source>
</evidence>
<dbReference type="EMBL" id="MNTG01000034">
    <property type="protein sequence ID" value="OLA37044.1"/>
    <property type="molecule type" value="Genomic_DNA"/>
</dbReference>
<keyword evidence="2" id="KW-0812">Transmembrane</keyword>
<keyword evidence="2" id="KW-0472">Membrane</keyword>
<feature type="region of interest" description="Disordered" evidence="1">
    <location>
        <begin position="33"/>
        <end position="55"/>
    </location>
</feature>
<feature type="compositionally biased region" description="Basic and acidic residues" evidence="1">
    <location>
        <begin position="33"/>
        <end position="54"/>
    </location>
</feature>
<feature type="transmembrane region" description="Helical" evidence="2">
    <location>
        <begin position="6"/>
        <end position="29"/>
    </location>
</feature>
<gene>
    <name evidence="3" type="ORF">BHW43_07670</name>
</gene>
<comment type="caution">
    <text evidence="3">The sequence shown here is derived from an EMBL/GenBank/DDBJ whole genome shotgun (WGS) entry which is preliminary data.</text>
</comment>
<sequence length="196" mass="22055">MRGVSALAPTLAPHILVFVAVVSILAELFTDKPKEEKPEEIGMKAEQADKKPEDFDSVSDYLEYLRNEVKLDPAKVEKLTPEERQKYQLVGLGLYIKDIEEKSGLKLDPDFVKAIPNLKNQGYEAADIANLMQSMKKNGVTDMKQYVDFMKGDLQPGSPERQQVGASVKDMVEQHFKGADVNMRKEINKLADTVRE</sequence>
<proteinExistence type="predicted"/>
<evidence type="ECO:0000313" key="4">
    <source>
        <dbReference type="Proteomes" id="UP000186777"/>
    </source>
</evidence>
<keyword evidence="2" id="KW-1133">Transmembrane helix</keyword>
<dbReference type="Proteomes" id="UP000186777">
    <property type="component" value="Unassembled WGS sequence"/>
</dbReference>
<organism evidence="3 4">
    <name type="scientific">Phascolarctobacterium succinatutens</name>
    <dbReference type="NCBI Taxonomy" id="626940"/>
    <lineage>
        <taxon>Bacteria</taxon>
        <taxon>Bacillati</taxon>
        <taxon>Bacillota</taxon>
        <taxon>Negativicutes</taxon>
        <taxon>Acidaminococcales</taxon>
        <taxon>Acidaminococcaceae</taxon>
        <taxon>Phascolarctobacterium</taxon>
    </lineage>
</organism>
<dbReference type="RefSeq" id="WP_277083972.1">
    <property type="nucleotide sequence ID" value="NZ_CAMBEM010000004.1"/>
</dbReference>
<reference evidence="3 4" key="1">
    <citation type="journal article" date="2016" name="Nat. Biotechnol.">
        <title>Measurement of bacterial replication rates in microbial communities.</title>
        <authorList>
            <person name="Brown C.T."/>
            <person name="Olm M.R."/>
            <person name="Thomas B.C."/>
            <person name="Banfield J.F."/>
        </authorList>
    </citation>
    <scope>NUCLEOTIDE SEQUENCE [LARGE SCALE GENOMIC DNA]</scope>
    <source>
        <strain evidence="3">46_33</strain>
    </source>
</reference>
<protein>
    <submittedName>
        <fullName evidence="3">Uncharacterized protein</fullName>
    </submittedName>
</protein>
<evidence type="ECO:0000256" key="1">
    <source>
        <dbReference type="SAM" id="MobiDB-lite"/>
    </source>
</evidence>
<dbReference type="STRING" id="626940.BHW43_07670"/>
<evidence type="ECO:0000256" key="2">
    <source>
        <dbReference type="SAM" id="Phobius"/>
    </source>
</evidence>
<dbReference type="AlphaFoldDB" id="A0A1Q6R3U3"/>
<name>A0A1Q6R3U3_9FIRM</name>
<accession>A0A1Q6R3U3</accession>